<gene>
    <name evidence="2" type="ORF">NQ315_011327</name>
</gene>
<accession>A0AAV8VJI6</accession>
<proteinExistence type="predicted"/>
<dbReference type="InterPro" id="IPR049012">
    <property type="entry name" value="Mutator_transp_dom"/>
</dbReference>
<dbReference type="AlphaFoldDB" id="A0AAV8VJI6"/>
<evidence type="ECO:0000259" key="1">
    <source>
        <dbReference type="Pfam" id="PF20700"/>
    </source>
</evidence>
<protein>
    <recommendedName>
        <fullName evidence="1">Mutator-like transposase domain-containing protein</fullName>
    </recommendedName>
</protein>
<dbReference type="Pfam" id="PF20700">
    <property type="entry name" value="Mutator"/>
    <property type="match status" value="1"/>
</dbReference>
<dbReference type="EMBL" id="JANEYG010000074">
    <property type="protein sequence ID" value="KAJ8914339.1"/>
    <property type="molecule type" value="Genomic_DNA"/>
</dbReference>
<sequence length="401" mass="45275">MAVAQESSSVLTPVQVRPLSDATDFAGYAHPVFSVPIPSLVIHSSQLPFRQYTVACVLPEDQVIALETETKTLNTERPKILKRTLVLAITKTYLLCRRHQHVTKLKMSLCGILHGVIKVYKGPGPSEPIITRSVEYGVIPSDECDSIDNYVLECEKELPNSHKVIEGNRVVELNYVIQETLRLQKKHYQLCTLGDLVVTEEIRKGSGLVSTIVLWCHICKRSYSFQTEDPKKNVSGINLGHVWGTLATGSTYEHSAELMSCMNIPTMPQKQFQKYELHLGEVWKTSLWESMENAGKRERNHALEKSNVCQDGTPWITVYVDGSWSKRSYGTNYNALSGMVGIIGRYTGELLFIAVRNKFCCICARAVNKDIEPPPHTCYKKLGWFYNFYGSGHGCTRFQYE</sequence>
<feature type="domain" description="Mutator-like transposase" evidence="1">
    <location>
        <begin position="167"/>
        <end position="380"/>
    </location>
</feature>
<comment type="caution">
    <text evidence="2">The sequence shown here is derived from an EMBL/GenBank/DDBJ whole genome shotgun (WGS) entry which is preliminary data.</text>
</comment>
<reference evidence="2 3" key="1">
    <citation type="journal article" date="2023" name="Insect Mol. Biol.">
        <title>Genome sequencing provides insights into the evolution of gene families encoding plant cell wall-degrading enzymes in longhorned beetles.</title>
        <authorList>
            <person name="Shin N.R."/>
            <person name="Okamura Y."/>
            <person name="Kirsch R."/>
            <person name="Pauchet Y."/>
        </authorList>
    </citation>
    <scope>NUCLEOTIDE SEQUENCE [LARGE SCALE GENOMIC DNA]</scope>
    <source>
        <strain evidence="2">EAD_L_NR</strain>
    </source>
</reference>
<organism evidence="2 3">
    <name type="scientific">Exocentrus adspersus</name>
    <dbReference type="NCBI Taxonomy" id="1586481"/>
    <lineage>
        <taxon>Eukaryota</taxon>
        <taxon>Metazoa</taxon>
        <taxon>Ecdysozoa</taxon>
        <taxon>Arthropoda</taxon>
        <taxon>Hexapoda</taxon>
        <taxon>Insecta</taxon>
        <taxon>Pterygota</taxon>
        <taxon>Neoptera</taxon>
        <taxon>Endopterygota</taxon>
        <taxon>Coleoptera</taxon>
        <taxon>Polyphaga</taxon>
        <taxon>Cucujiformia</taxon>
        <taxon>Chrysomeloidea</taxon>
        <taxon>Cerambycidae</taxon>
        <taxon>Lamiinae</taxon>
        <taxon>Acanthocinini</taxon>
        <taxon>Exocentrus</taxon>
    </lineage>
</organism>
<dbReference type="Proteomes" id="UP001159042">
    <property type="component" value="Unassembled WGS sequence"/>
</dbReference>
<name>A0AAV8VJI6_9CUCU</name>
<evidence type="ECO:0000313" key="3">
    <source>
        <dbReference type="Proteomes" id="UP001159042"/>
    </source>
</evidence>
<keyword evidence="3" id="KW-1185">Reference proteome</keyword>
<evidence type="ECO:0000313" key="2">
    <source>
        <dbReference type="EMBL" id="KAJ8914339.1"/>
    </source>
</evidence>